<dbReference type="EMBL" id="PPQW01000002">
    <property type="protein sequence ID" value="PNZ69597.1"/>
    <property type="molecule type" value="Genomic_DNA"/>
</dbReference>
<comment type="caution">
    <text evidence="1">The sequence shown here is derived from an EMBL/GenBank/DDBJ whole genome shotgun (WGS) entry which is preliminary data.</text>
</comment>
<dbReference type="RefSeq" id="WP_059106922.1">
    <property type="nucleotide sequence ID" value="NZ_AP024589.1"/>
</dbReference>
<dbReference type="Proteomes" id="UP000242470">
    <property type="component" value="Unassembled WGS sequence"/>
</dbReference>
<organism evidence="1 2">
    <name type="scientific">Staphylococcus auricularis</name>
    <dbReference type="NCBI Taxonomy" id="29379"/>
    <lineage>
        <taxon>Bacteria</taxon>
        <taxon>Bacillati</taxon>
        <taxon>Bacillota</taxon>
        <taxon>Bacilli</taxon>
        <taxon>Bacillales</taxon>
        <taxon>Staphylococcaceae</taxon>
        <taxon>Staphylococcus</taxon>
    </lineage>
</organism>
<sequence>MLKEQSNSQYLISKLLKEGSELFKFGGRIAKLLFMEDAFNINEKIDISVSRANLGELLRLISHQYHAKGFDAKRTSYDLNELDVKTLRCVNIYYGPTLIIAIGVYDVIDDEWLFRMDDNIRLPEKYIYYHSLKWDVDYIKPEIVLMYELLDPMVQPLQPPSFREVIDSLSYFQYVLLRTVVGQDRIEAAVEHEKLDDKLK</sequence>
<protein>
    <submittedName>
        <fullName evidence="1">Uncharacterized protein</fullName>
    </submittedName>
</protein>
<reference evidence="1 2" key="1">
    <citation type="submission" date="2017-08" db="EMBL/GenBank/DDBJ databases">
        <title>Draft genome sequences of 64 type strains of genus Staph aureus.</title>
        <authorList>
            <person name="Cole K."/>
            <person name="Golubchik T."/>
            <person name="Russell J."/>
            <person name="Foster D."/>
            <person name="Llewelyn M."/>
            <person name="Wilson D."/>
            <person name="Crook D."/>
            <person name="Paul J."/>
        </authorList>
    </citation>
    <scope>NUCLEOTIDE SEQUENCE [LARGE SCALE GENOMIC DNA]</scope>
    <source>
        <strain evidence="1 2">NCTC 12101</strain>
    </source>
</reference>
<evidence type="ECO:0000313" key="1">
    <source>
        <dbReference type="EMBL" id="PNZ69597.1"/>
    </source>
</evidence>
<gene>
    <name evidence="1" type="ORF">CD158_00415</name>
</gene>
<dbReference type="GeneID" id="64982357"/>
<proteinExistence type="predicted"/>
<name>A0AAP8TU73_9STAP</name>
<accession>A0AAP8TU73</accession>
<evidence type="ECO:0000313" key="2">
    <source>
        <dbReference type="Proteomes" id="UP000242470"/>
    </source>
</evidence>
<dbReference type="AlphaFoldDB" id="A0AAP8TU73"/>